<dbReference type="AlphaFoldDB" id="A0A381XK93"/>
<organism evidence="1">
    <name type="scientific">marine metagenome</name>
    <dbReference type="NCBI Taxonomy" id="408172"/>
    <lineage>
        <taxon>unclassified sequences</taxon>
        <taxon>metagenomes</taxon>
        <taxon>ecological metagenomes</taxon>
    </lineage>
</organism>
<dbReference type="EMBL" id="UINC01015491">
    <property type="protein sequence ID" value="SVA65185.1"/>
    <property type="molecule type" value="Genomic_DNA"/>
</dbReference>
<gene>
    <name evidence="1" type="ORF">METZ01_LOCUS118039</name>
</gene>
<accession>A0A381XK93</accession>
<protein>
    <recommendedName>
        <fullName evidence="2">Aspartyl/asparaginy/proline hydroxylase domain-containing protein</fullName>
    </recommendedName>
</protein>
<reference evidence="1" key="1">
    <citation type="submission" date="2018-05" db="EMBL/GenBank/DDBJ databases">
        <authorList>
            <person name="Lanie J.A."/>
            <person name="Ng W.-L."/>
            <person name="Kazmierczak K.M."/>
            <person name="Andrzejewski T.M."/>
            <person name="Davidsen T.M."/>
            <person name="Wayne K.J."/>
            <person name="Tettelin H."/>
            <person name="Glass J.I."/>
            <person name="Rusch D."/>
            <person name="Podicherti R."/>
            <person name="Tsui H.-C.T."/>
            <person name="Winkler M.E."/>
        </authorList>
    </citation>
    <scope>NUCLEOTIDE SEQUENCE</scope>
</reference>
<evidence type="ECO:0000313" key="1">
    <source>
        <dbReference type="EMBL" id="SVA65185.1"/>
    </source>
</evidence>
<sequence>MAIDNPYGTTYEGLTAQHQVYNWLSHPALQVLDIPQRLFDLPDFENTTHIAIQCWMNVLRQEEKIPMHSHGEEQTPFYAINIFLSGNPTTGTRYEDIGYTPNEIGEIHICSNNIDHAVPSQLFREPRISMAMDVWIDEESIEEFKEELDNSENRIIEYYKYTYELPKNR</sequence>
<name>A0A381XK93_9ZZZZ</name>
<proteinExistence type="predicted"/>
<evidence type="ECO:0008006" key="2">
    <source>
        <dbReference type="Google" id="ProtNLM"/>
    </source>
</evidence>